<protein>
    <recommendedName>
        <fullName evidence="3">Reverse transcriptase zinc-binding domain-containing protein</fullName>
    </recommendedName>
</protein>
<organism evidence="1 2">
    <name type="scientific">Sparus aurata</name>
    <name type="common">Gilthead sea bream</name>
    <dbReference type="NCBI Taxonomy" id="8175"/>
    <lineage>
        <taxon>Eukaryota</taxon>
        <taxon>Metazoa</taxon>
        <taxon>Chordata</taxon>
        <taxon>Craniata</taxon>
        <taxon>Vertebrata</taxon>
        <taxon>Euteleostomi</taxon>
        <taxon>Actinopterygii</taxon>
        <taxon>Neopterygii</taxon>
        <taxon>Teleostei</taxon>
        <taxon>Neoteleostei</taxon>
        <taxon>Acanthomorphata</taxon>
        <taxon>Eupercaria</taxon>
        <taxon>Spariformes</taxon>
        <taxon>Sparidae</taxon>
        <taxon>Sparus</taxon>
    </lineage>
</organism>
<dbReference type="InParanoid" id="A0A671VMM1"/>
<evidence type="ECO:0000313" key="1">
    <source>
        <dbReference type="Ensembl" id="ENSSAUP00010028258.1"/>
    </source>
</evidence>
<accession>A0A671VMM1</accession>
<sequence>MARLKIRDSDICWRCDRSRGTLIHMLYECQMTWNLWENVIIFLNNVFRTELIQSPALCILGILTEGVDLSAQQTLWCRLALSTSCRTVLSLLLITVQ</sequence>
<keyword evidence="2" id="KW-1185">Reference proteome</keyword>
<evidence type="ECO:0008006" key="3">
    <source>
        <dbReference type="Google" id="ProtNLM"/>
    </source>
</evidence>
<name>A0A671VMM1_SPAAU</name>
<reference evidence="1" key="1">
    <citation type="submission" date="2021-04" db="EMBL/GenBank/DDBJ databases">
        <authorList>
            <consortium name="Wellcome Sanger Institute Data Sharing"/>
        </authorList>
    </citation>
    <scope>NUCLEOTIDE SEQUENCE [LARGE SCALE GENOMIC DNA]</scope>
</reference>
<dbReference type="OMA" id="CHEEAGT"/>
<reference evidence="1" key="3">
    <citation type="submission" date="2025-09" db="UniProtKB">
        <authorList>
            <consortium name="Ensembl"/>
        </authorList>
    </citation>
    <scope>IDENTIFICATION</scope>
</reference>
<dbReference type="AlphaFoldDB" id="A0A671VMM1"/>
<dbReference type="Proteomes" id="UP000472265">
    <property type="component" value="Chromosome 18"/>
</dbReference>
<dbReference type="Ensembl" id="ENSSAUT00010029790.1">
    <property type="protein sequence ID" value="ENSSAUP00010028258.1"/>
    <property type="gene ID" value="ENSSAUG00010012159.1"/>
</dbReference>
<reference evidence="1" key="2">
    <citation type="submission" date="2025-08" db="UniProtKB">
        <authorList>
            <consortium name="Ensembl"/>
        </authorList>
    </citation>
    <scope>IDENTIFICATION</scope>
</reference>
<proteinExistence type="predicted"/>
<evidence type="ECO:0000313" key="2">
    <source>
        <dbReference type="Proteomes" id="UP000472265"/>
    </source>
</evidence>
<dbReference type="GeneTree" id="ENSGT00940000177400"/>